<feature type="transmembrane region" description="Helical" evidence="9">
    <location>
        <begin position="395"/>
        <end position="416"/>
    </location>
</feature>
<keyword evidence="6 9" id="KW-0812">Transmembrane</keyword>
<dbReference type="Gene3D" id="3.30.2090.10">
    <property type="entry name" value="Multidrug efflux transporter AcrB TolC docking domain, DN and DC subdomains"/>
    <property type="match status" value="2"/>
</dbReference>
<evidence type="ECO:0000313" key="10">
    <source>
        <dbReference type="EMBL" id="MCW4627749.1"/>
    </source>
</evidence>
<feature type="transmembrane region" description="Helical" evidence="9">
    <location>
        <begin position="962"/>
        <end position="982"/>
    </location>
</feature>
<dbReference type="RefSeq" id="WP_265216851.1">
    <property type="nucleotide sequence ID" value="NZ_JAPEUL010000004.1"/>
</dbReference>
<keyword evidence="7 9" id="KW-1133">Transmembrane helix</keyword>
<dbReference type="InterPro" id="IPR001036">
    <property type="entry name" value="Acrflvin-R"/>
</dbReference>
<evidence type="ECO:0000256" key="3">
    <source>
        <dbReference type="ARBA" id="ARBA00022448"/>
    </source>
</evidence>
<dbReference type="PANTHER" id="PTHR32063">
    <property type="match status" value="1"/>
</dbReference>
<comment type="subcellular location">
    <subcellularLocation>
        <location evidence="1 9">Cell inner membrane</location>
        <topology evidence="1 9">Multi-pass membrane protein</topology>
    </subcellularLocation>
</comment>
<dbReference type="PRINTS" id="PR00702">
    <property type="entry name" value="ACRIFLAVINRP"/>
</dbReference>
<keyword evidence="3 9" id="KW-0813">Transport</keyword>
<feature type="transmembrane region" description="Helical" evidence="9">
    <location>
        <begin position="365"/>
        <end position="389"/>
    </location>
</feature>
<sequence length="1037" mass="111468">MTQFFIHRPVFAWVLAIALMIGGAFGLKSLAISQYPEVAPTTIQISATYTGASAQIVADSVTSVIEDGMTDLDGFLYMTSTSSEGSSSISLVFDSSVDPDTAQVQVQNKLKVVESSLPSVVTQTGVTVTRSTSSILLVGGLVSEDGRYSGVELGNLFSQQMKKRLQRVEGVGQVNTFGSEYAMRIWLDPNKLYKYSLTPSDVTSAISAQNTNVTVGSLGAIPNEKGQQVKILLKAQSQLTSVDDFRKIVISTNDDGSSVFLADVARVELDSDDYSVFSKYNGKNAVGFSVNLATGANAVDTSTLIHAAIDAQAKKLPEGISVVYPYDTTPFIQESITQIFHTLIEAIALVFIVILVFLQSWRATLIPTLVVPIVLLGTFGVLAITGFSLNTLTMFALVLAIGLLVDDAIVVVENVERVMEEEGLSPMAATEKSMREISPALIGIVVVLTSVFLPMAFMSGSTGIIYRQFSITIVSAMVLSLFVALILTPAMCASLLKPSHGQSNAWPARKFNAGLDKLNLGYTGTVGKLLRRPFRMVAMVVAVGVAIVFVYDRLPTSFVPVEDQGILMASVSLPNNATRSQTEKTVTAIENYLLKDQGQYVNSAFAAIGYGFGGSGQNTAMMFISLKDLDERNGVSAEQIANQANMHFFGGRYGQVFFLQPPAIQGMGTSNGFNMYLTDSSGKGLVELQKQAQMLAMSAQQTGKVTSIRGYESNTQTQLSIDIDSQKAQATGLTLSDINSNLTTIFAGDYVNDFILDGKLRDVRVMGDQPYRMQPSDINDWYMRNSNGDMVPMTAFSKQVWEEAATSITHYGGENAIELQGSAAEGVSSGDAMNVMEEQVRNMGGGYDLAWTGLSYQEKLSGNQEMLLYILSVVVVFLALAALYESWMVPLAVMLAVPISLLGALLTAWVFGQSNDVYFKVGMLTTIGLAARNAILIVEFAESLRKQGNDLLESVIAAAKMRLRPILMTTFAFAFGVLPLALASGTGANAQNSIGTGMLGGIAFSAVFGILMVPVLYVAVLKAVQFSKKLSRKEISE</sequence>
<dbReference type="Gene3D" id="3.30.70.1440">
    <property type="entry name" value="Multidrug efflux transporter AcrB pore domain"/>
    <property type="match status" value="1"/>
</dbReference>
<proteinExistence type="inferred from homology"/>
<evidence type="ECO:0000256" key="9">
    <source>
        <dbReference type="RuleBase" id="RU364070"/>
    </source>
</evidence>
<organism evidence="10 11">
    <name type="scientific">Marinomonas rhodophyticola</name>
    <dbReference type="NCBI Taxonomy" id="2992803"/>
    <lineage>
        <taxon>Bacteria</taxon>
        <taxon>Pseudomonadati</taxon>
        <taxon>Pseudomonadota</taxon>
        <taxon>Gammaproteobacteria</taxon>
        <taxon>Oceanospirillales</taxon>
        <taxon>Oceanospirillaceae</taxon>
        <taxon>Marinomonas</taxon>
    </lineage>
</organism>
<name>A0ABT3KB38_9GAMM</name>
<dbReference type="Pfam" id="PF00873">
    <property type="entry name" value="ACR_tran"/>
    <property type="match status" value="1"/>
</dbReference>
<dbReference type="SUPFAM" id="SSF82866">
    <property type="entry name" value="Multidrug efflux transporter AcrB transmembrane domain"/>
    <property type="match status" value="2"/>
</dbReference>
<evidence type="ECO:0000256" key="4">
    <source>
        <dbReference type="ARBA" id="ARBA00022475"/>
    </source>
</evidence>
<dbReference type="Gene3D" id="3.30.70.1320">
    <property type="entry name" value="Multidrug efflux transporter AcrB pore domain like"/>
    <property type="match status" value="1"/>
</dbReference>
<evidence type="ECO:0000256" key="5">
    <source>
        <dbReference type="ARBA" id="ARBA00022519"/>
    </source>
</evidence>
<gene>
    <name evidence="10" type="ORF">ONZ52_01405</name>
</gene>
<dbReference type="InterPro" id="IPR004764">
    <property type="entry name" value="MdtF-like"/>
</dbReference>
<reference evidence="10" key="1">
    <citation type="submission" date="2022-11" db="EMBL/GenBank/DDBJ databases">
        <title>Marinomonas sp. nov., isolated from marine algae.</title>
        <authorList>
            <person name="Choi D.G."/>
            <person name="Kim J.M."/>
            <person name="Lee J.K."/>
            <person name="Baek J.H."/>
            <person name="Jeon C.O."/>
        </authorList>
    </citation>
    <scope>NUCLEOTIDE SEQUENCE</scope>
    <source>
        <strain evidence="10">KJ51-3</strain>
    </source>
</reference>
<evidence type="ECO:0000256" key="6">
    <source>
        <dbReference type="ARBA" id="ARBA00022692"/>
    </source>
</evidence>
<evidence type="ECO:0000256" key="1">
    <source>
        <dbReference type="ARBA" id="ARBA00004429"/>
    </source>
</evidence>
<keyword evidence="11" id="KW-1185">Reference proteome</keyword>
<feature type="transmembrane region" description="Helical" evidence="9">
    <location>
        <begin position="339"/>
        <end position="358"/>
    </location>
</feature>
<evidence type="ECO:0000256" key="2">
    <source>
        <dbReference type="ARBA" id="ARBA00010942"/>
    </source>
</evidence>
<keyword evidence="5 9" id="KW-0997">Cell inner membrane</keyword>
<dbReference type="Gene3D" id="1.20.1640.10">
    <property type="entry name" value="Multidrug efflux transporter AcrB transmembrane domain"/>
    <property type="match status" value="2"/>
</dbReference>
<comment type="caution">
    <text evidence="10">The sequence shown here is derived from an EMBL/GenBank/DDBJ whole genome shotgun (WGS) entry which is preliminary data.</text>
</comment>
<dbReference type="SUPFAM" id="SSF82714">
    <property type="entry name" value="Multidrug efflux transporter AcrB TolC docking domain, DN and DC subdomains"/>
    <property type="match status" value="2"/>
</dbReference>
<evidence type="ECO:0000313" key="11">
    <source>
        <dbReference type="Proteomes" id="UP001431181"/>
    </source>
</evidence>
<feature type="transmembrane region" description="Helical" evidence="9">
    <location>
        <begin position="891"/>
        <end position="911"/>
    </location>
</feature>
<feature type="transmembrane region" description="Helical" evidence="9">
    <location>
        <begin position="534"/>
        <end position="551"/>
    </location>
</feature>
<dbReference type="NCBIfam" id="NF000282">
    <property type="entry name" value="RND_permease_1"/>
    <property type="match status" value="1"/>
</dbReference>
<feature type="transmembrane region" description="Helical" evidence="9">
    <location>
        <begin position="1002"/>
        <end position="1024"/>
    </location>
</feature>
<keyword evidence="8 9" id="KW-0472">Membrane</keyword>
<comment type="caution">
    <text evidence="9">Lacks conserved residue(s) required for the propagation of feature annotation.</text>
</comment>
<accession>A0ABT3KB38</accession>
<dbReference type="NCBIfam" id="TIGR00915">
    <property type="entry name" value="2A0602"/>
    <property type="match status" value="1"/>
</dbReference>
<protein>
    <recommendedName>
        <fullName evidence="9">Efflux pump membrane transporter</fullName>
    </recommendedName>
</protein>
<comment type="similarity">
    <text evidence="2 9">Belongs to the resistance-nodulation-cell division (RND) (TC 2.A.6) family.</text>
</comment>
<feature type="transmembrane region" description="Helical" evidence="9">
    <location>
        <begin position="437"/>
        <end position="457"/>
    </location>
</feature>
<dbReference type="PANTHER" id="PTHR32063:SF13">
    <property type="entry name" value="MULTIDRUG EFFLUX PUMP SUBUNIT ACRB-RELATED"/>
    <property type="match status" value="1"/>
</dbReference>
<dbReference type="EMBL" id="JAPEUL010000004">
    <property type="protein sequence ID" value="MCW4627749.1"/>
    <property type="molecule type" value="Genomic_DNA"/>
</dbReference>
<evidence type="ECO:0000256" key="7">
    <source>
        <dbReference type="ARBA" id="ARBA00022989"/>
    </source>
</evidence>
<feature type="transmembrane region" description="Helical" evidence="9">
    <location>
        <begin position="866"/>
        <end position="884"/>
    </location>
</feature>
<keyword evidence="4" id="KW-1003">Cell membrane</keyword>
<dbReference type="Proteomes" id="UP001431181">
    <property type="component" value="Unassembled WGS sequence"/>
</dbReference>
<feature type="transmembrane region" description="Helical" evidence="9">
    <location>
        <begin position="469"/>
        <end position="496"/>
    </location>
</feature>
<dbReference type="InterPro" id="IPR027463">
    <property type="entry name" value="AcrB_DN_DC_subdom"/>
</dbReference>
<evidence type="ECO:0000256" key="8">
    <source>
        <dbReference type="ARBA" id="ARBA00023136"/>
    </source>
</evidence>
<dbReference type="Gene3D" id="3.30.70.1430">
    <property type="entry name" value="Multidrug efflux transporter AcrB pore domain"/>
    <property type="match status" value="2"/>
</dbReference>
<dbReference type="SUPFAM" id="SSF82693">
    <property type="entry name" value="Multidrug efflux transporter AcrB pore domain, PN1, PN2, PC1 and PC2 subdomains"/>
    <property type="match status" value="4"/>
</dbReference>